<evidence type="ECO:0000259" key="1">
    <source>
        <dbReference type="PROSITE" id="PS50965"/>
    </source>
</evidence>
<accession>A0A8S5SA59</accession>
<dbReference type="PROSITE" id="PS50965">
    <property type="entry name" value="NERD"/>
    <property type="match status" value="1"/>
</dbReference>
<dbReference type="EMBL" id="BK032557">
    <property type="protein sequence ID" value="DAF47707.1"/>
    <property type="molecule type" value="Genomic_DNA"/>
</dbReference>
<organism evidence="2">
    <name type="scientific">Myoviridae sp. ctByu2</name>
    <dbReference type="NCBI Taxonomy" id="2827668"/>
    <lineage>
        <taxon>Viruses</taxon>
        <taxon>Duplodnaviria</taxon>
        <taxon>Heunggongvirae</taxon>
        <taxon>Uroviricota</taxon>
        <taxon>Caudoviricetes</taxon>
    </lineage>
</organism>
<sequence length="30" mass="3662">MRKLISTLILILYSYYILETKLICGEYFNF</sequence>
<protein>
    <recommendedName>
        <fullName evidence="1">NERD domain-containing protein</fullName>
    </recommendedName>
</protein>
<dbReference type="InterPro" id="IPR011528">
    <property type="entry name" value="NERD"/>
</dbReference>
<name>A0A8S5SA59_9CAUD</name>
<evidence type="ECO:0000313" key="2">
    <source>
        <dbReference type="EMBL" id="DAF47707.1"/>
    </source>
</evidence>
<feature type="domain" description="NERD" evidence="1">
    <location>
        <begin position="1"/>
        <end position="30"/>
    </location>
</feature>
<proteinExistence type="predicted"/>
<reference evidence="2" key="1">
    <citation type="journal article" date="2021" name="Proc. Natl. Acad. Sci. U.S.A.">
        <title>A Catalog of Tens of Thousands of Viruses from Human Metagenomes Reveals Hidden Associations with Chronic Diseases.</title>
        <authorList>
            <person name="Tisza M.J."/>
            <person name="Buck C.B."/>
        </authorList>
    </citation>
    <scope>NUCLEOTIDE SEQUENCE</scope>
    <source>
        <strain evidence="2">CtByu2</strain>
    </source>
</reference>